<dbReference type="GO" id="GO:0003700">
    <property type="term" value="F:DNA-binding transcription factor activity"/>
    <property type="evidence" value="ECO:0007669"/>
    <property type="project" value="InterPro"/>
</dbReference>
<organism evidence="5 6">
    <name type="scientific">Clostridium acetireducens DSM 10703</name>
    <dbReference type="NCBI Taxonomy" id="1121290"/>
    <lineage>
        <taxon>Bacteria</taxon>
        <taxon>Bacillati</taxon>
        <taxon>Bacillota</taxon>
        <taxon>Clostridia</taxon>
        <taxon>Eubacteriales</taxon>
        <taxon>Clostridiaceae</taxon>
        <taxon>Clostridium</taxon>
    </lineage>
</organism>
<dbReference type="SMART" id="SM00345">
    <property type="entry name" value="HTH_GNTR"/>
    <property type="match status" value="1"/>
</dbReference>
<proteinExistence type="predicted"/>
<dbReference type="InterPro" id="IPR036390">
    <property type="entry name" value="WH_DNA-bd_sf"/>
</dbReference>
<evidence type="ECO:0000313" key="6">
    <source>
        <dbReference type="Proteomes" id="UP000175744"/>
    </source>
</evidence>
<evidence type="ECO:0000256" key="1">
    <source>
        <dbReference type="ARBA" id="ARBA00023015"/>
    </source>
</evidence>
<dbReference type="PATRIC" id="fig|1121290.3.peg.1295"/>
<dbReference type="GO" id="GO:0003677">
    <property type="term" value="F:DNA binding"/>
    <property type="evidence" value="ECO:0007669"/>
    <property type="project" value="UniProtKB-KW"/>
</dbReference>
<keyword evidence="3" id="KW-0804">Transcription</keyword>
<reference evidence="5 6" key="1">
    <citation type="submission" date="2016-06" db="EMBL/GenBank/DDBJ databases">
        <title>Genome sequence of Clostridium acetireducens DSM 10703.</title>
        <authorList>
            <person name="Poehlein A."/>
            <person name="Fluechter S."/>
            <person name="Duerre P."/>
            <person name="Daniel R."/>
        </authorList>
    </citation>
    <scope>NUCLEOTIDE SEQUENCE [LARGE SCALE GENOMIC DNA]</scope>
    <source>
        <strain evidence="5 6">DSM 10703</strain>
    </source>
</reference>
<dbReference type="InterPro" id="IPR036388">
    <property type="entry name" value="WH-like_DNA-bd_sf"/>
</dbReference>
<dbReference type="PRINTS" id="PR00035">
    <property type="entry name" value="HTHGNTR"/>
</dbReference>
<keyword evidence="6" id="KW-1185">Reference proteome</keyword>
<dbReference type="InterPro" id="IPR011711">
    <property type="entry name" value="GntR_C"/>
</dbReference>
<dbReference type="CDD" id="cd07377">
    <property type="entry name" value="WHTH_GntR"/>
    <property type="match status" value="1"/>
</dbReference>
<evidence type="ECO:0000256" key="3">
    <source>
        <dbReference type="ARBA" id="ARBA00023163"/>
    </source>
</evidence>
<feature type="domain" description="HTH gntR-type" evidence="4">
    <location>
        <begin position="8"/>
        <end position="76"/>
    </location>
</feature>
<evidence type="ECO:0000256" key="2">
    <source>
        <dbReference type="ARBA" id="ARBA00023125"/>
    </source>
</evidence>
<comment type="caution">
    <text evidence="5">The sequence shown here is derived from an EMBL/GenBank/DDBJ whole genome shotgun (WGS) entry which is preliminary data.</text>
</comment>
<keyword evidence="2" id="KW-0238">DNA-binding</keyword>
<dbReference type="Pfam" id="PF07729">
    <property type="entry name" value="FCD"/>
    <property type="match status" value="1"/>
</dbReference>
<dbReference type="Gene3D" id="1.10.10.10">
    <property type="entry name" value="Winged helix-like DNA-binding domain superfamily/Winged helix DNA-binding domain"/>
    <property type="match status" value="1"/>
</dbReference>
<dbReference type="PANTHER" id="PTHR43537:SF43">
    <property type="entry name" value="GNTR-FAMILY TRANSCRIPTIONAL REGULATOR"/>
    <property type="match status" value="1"/>
</dbReference>
<dbReference type="PROSITE" id="PS50949">
    <property type="entry name" value="HTH_GNTR"/>
    <property type="match status" value="1"/>
</dbReference>
<dbReference type="Proteomes" id="UP000175744">
    <property type="component" value="Unassembled WGS sequence"/>
</dbReference>
<accession>A0A1E8EYL5</accession>
<evidence type="ECO:0000313" key="5">
    <source>
        <dbReference type="EMBL" id="OFI06061.1"/>
    </source>
</evidence>
<protein>
    <submittedName>
        <fullName evidence="5">HTH-type transcriptional regulator LutR</fullName>
    </submittedName>
</protein>
<dbReference type="OrthoDB" id="9799482at2"/>
<dbReference type="AlphaFoldDB" id="A0A1E8EYL5"/>
<gene>
    <name evidence="5" type="primary">lutR</name>
    <name evidence="5" type="ORF">CLOACE_13160</name>
</gene>
<dbReference type="InterPro" id="IPR008920">
    <property type="entry name" value="TF_FadR/GntR_C"/>
</dbReference>
<dbReference type="SUPFAM" id="SSF46785">
    <property type="entry name" value="Winged helix' DNA-binding domain"/>
    <property type="match status" value="1"/>
</dbReference>
<keyword evidence="1" id="KW-0805">Transcription regulation</keyword>
<evidence type="ECO:0000259" key="4">
    <source>
        <dbReference type="PROSITE" id="PS50949"/>
    </source>
</evidence>
<name>A0A1E8EYL5_9CLOT</name>
<dbReference type="InterPro" id="IPR000524">
    <property type="entry name" value="Tscrpt_reg_HTH_GntR"/>
</dbReference>
<sequence>MFSPIKNTKVYEKVIEQIKEMIAKGTFKKGDKLPSEREMAESLKVSRTSIREALRELEIMGIIESRQGEGNFIKDNFENNLFEPLSTIFLLKESNPEEILELRHIIERGSVILAAERITHEELEEIDLLFENAKNSNSEEELVKVDITFHYKIAQASKNFLIVSILNAISFLIESFIKNTRKNILTEKEHKAMLIQQHRTIFTALKNHDSNAAEKAMSTHLQYVNTQMKKGIH</sequence>
<dbReference type="RefSeq" id="WP_070110307.1">
    <property type="nucleotide sequence ID" value="NZ_LZFO01000016.1"/>
</dbReference>
<dbReference type="STRING" id="1121290.CLAOCE_13160"/>
<dbReference type="Pfam" id="PF00392">
    <property type="entry name" value="GntR"/>
    <property type="match status" value="1"/>
</dbReference>
<dbReference type="Gene3D" id="1.20.120.530">
    <property type="entry name" value="GntR ligand-binding domain-like"/>
    <property type="match status" value="1"/>
</dbReference>
<dbReference type="EMBL" id="LZFO01000016">
    <property type="protein sequence ID" value="OFI06061.1"/>
    <property type="molecule type" value="Genomic_DNA"/>
</dbReference>
<dbReference type="SMART" id="SM00895">
    <property type="entry name" value="FCD"/>
    <property type="match status" value="1"/>
</dbReference>
<dbReference type="SUPFAM" id="SSF48008">
    <property type="entry name" value="GntR ligand-binding domain-like"/>
    <property type="match status" value="1"/>
</dbReference>
<dbReference type="PANTHER" id="PTHR43537">
    <property type="entry name" value="TRANSCRIPTIONAL REGULATOR, GNTR FAMILY"/>
    <property type="match status" value="1"/>
</dbReference>